<evidence type="ECO:0000256" key="6">
    <source>
        <dbReference type="ARBA" id="ARBA00023136"/>
    </source>
</evidence>
<evidence type="ECO:0000313" key="9">
    <source>
        <dbReference type="EMBL" id="RWY36652.1"/>
    </source>
</evidence>
<dbReference type="Proteomes" id="UP000287168">
    <property type="component" value="Unassembled WGS sequence"/>
</dbReference>
<keyword evidence="5 7" id="KW-1133">Transmembrane helix</keyword>
<evidence type="ECO:0000259" key="8">
    <source>
        <dbReference type="Pfam" id="PF02308"/>
    </source>
</evidence>
<keyword evidence="3" id="KW-1003">Cell membrane</keyword>
<dbReference type="Pfam" id="PF02308">
    <property type="entry name" value="MgtC"/>
    <property type="match status" value="1"/>
</dbReference>
<feature type="transmembrane region" description="Helical" evidence="7">
    <location>
        <begin position="25"/>
        <end position="45"/>
    </location>
</feature>
<dbReference type="AlphaFoldDB" id="A0A3S3ULT0"/>
<dbReference type="EMBL" id="SBLC01000053">
    <property type="protein sequence ID" value="RWY36652.1"/>
    <property type="molecule type" value="Genomic_DNA"/>
</dbReference>
<comment type="similarity">
    <text evidence="2 7">Belongs to the MgtC/SapB family.</text>
</comment>
<proteinExistence type="inferred from homology"/>
<dbReference type="PRINTS" id="PR01837">
    <property type="entry name" value="MGTCSAPBPROT"/>
</dbReference>
<gene>
    <name evidence="9" type="ORF">EP867_17655</name>
</gene>
<evidence type="ECO:0000256" key="4">
    <source>
        <dbReference type="ARBA" id="ARBA00022692"/>
    </source>
</evidence>
<organism evidence="9 10">
    <name type="scientific">Falsigemmobacter intermedius</name>
    <dbReference type="NCBI Taxonomy" id="1553448"/>
    <lineage>
        <taxon>Bacteria</taxon>
        <taxon>Pseudomonadati</taxon>
        <taxon>Pseudomonadota</taxon>
        <taxon>Alphaproteobacteria</taxon>
        <taxon>Rhodobacterales</taxon>
        <taxon>Paracoccaceae</taxon>
        <taxon>Falsigemmobacter</taxon>
    </lineage>
</organism>
<feature type="transmembrane region" description="Helical" evidence="7">
    <location>
        <begin position="66"/>
        <end position="84"/>
    </location>
</feature>
<reference evidence="9 10" key="1">
    <citation type="journal article" date="2015" name="Int. J. Syst. Evol. Microbiol.">
        <title>Gemmobacter intermedius sp. nov., isolated from a white stork (Ciconia ciconia).</title>
        <authorList>
            <person name="Kampfer P."/>
            <person name="Jerzak L."/>
            <person name="Wilharm G."/>
            <person name="Golke J."/>
            <person name="Busse H.J."/>
            <person name="Glaeser S.P."/>
        </authorList>
    </citation>
    <scope>NUCLEOTIDE SEQUENCE [LARGE SCALE GENOMIC DNA]</scope>
    <source>
        <strain evidence="9 10">119/4</strain>
    </source>
</reference>
<comment type="caution">
    <text evidence="9">The sequence shown here is derived from an EMBL/GenBank/DDBJ whole genome shotgun (WGS) entry which is preliminary data.</text>
</comment>
<keyword evidence="10" id="KW-1185">Reference proteome</keyword>
<keyword evidence="4 7" id="KW-0812">Transmembrane</keyword>
<dbReference type="OrthoDB" id="9811198at2"/>
<dbReference type="PANTHER" id="PTHR33778:SF1">
    <property type="entry name" value="MAGNESIUM TRANSPORTER YHID-RELATED"/>
    <property type="match status" value="1"/>
</dbReference>
<feature type="transmembrane region" description="Helical" evidence="7">
    <location>
        <begin position="104"/>
        <end position="128"/>
    </location>
</feature>
<evidence type="ECO:0000313" key="10">
    <source>
        <dbReference type="Proteomes" id="UP000287168"/>
    </source>
</evidence>
<keyword evidence="7" id="KW-0997">Cell inner membrane</keyword>
<comment type="subcellular location">
    <subcellularLocation>
        <location evidence="7">Cell inner membrane</location>
        <topology evidence="7">Multi-pass membrane protein</topology>
    </subcellularLocation>
    <subcellularLocation>
        <location evidence="1">Cell membrane</location>
        <topology evidence="1">Multi-pass membrane protein</topology>
    </subcellularLocation>
</comment>
<dbReference type="InterPro" id="IPR049177">
    <property type="entry name" value="MgtC_SapB_SrpB_YhiD_N"/>
</dbReference>
<dbReference type="GO" id="GO:0005886">
    <property type="term" value="C:plasma membrane"/>
    <property type="evidence" value="ECO:0007669"/>
    <property type="project" value="UniProtKB-SubCell"/>
</dbReference>
<evidence type="ECO:0000256" key="2">
    <source>
        <dbReference type="ARBA" id="ARBA00009298"/>
    </source>
</evidence>
<protein>
    <recommendedName>
        <fullName evidence="7">Protein MgtC</fullName>
    </recommendedName>
</protein>
<feature type="domain" description="MgtC/SapB/SrpB/YhiD N-terminal" evidence="8">
    <location>
        <begin position="2"/>
        <end position="132"/>
    </location>
</feature>
<evidence type="ECO:0000256" key="1">
    <source>
        <dbReference type="ARBA" id="ARBA00004651"/>
    </source>
</evidence>
<evidence type="ECO:0000256" key="5">
    <source>
        <dbReference type="ARBA" id="ARBA00022989"/>
    </source>
</evidence>
<name>A0A3S3ULT0_9RHOB</name>
<accession>A0A3S3ULT0</accession>
<sequence>MLGSLLAGLLIGAEREVSGKPAGLRTHTLVCFASALMTLAGVRMAEWTVALPADAQIVTDMARMPHAILTGIGFLGAGVIFREGVNVHGLTTAASLWFTSALGIIWGTGLTEFAVIGTLAALLVLALLRALQPQRTAPLSWQLELSYPLLSAPAPSALRAHLSEAGWASGDPALQQDQDLRRYSLTITPRIPQPVDPAALLETLKRAAPPSAVSLTPLSAPAGG</sequence>
<keyword evidence="6 7" id="KW-0472">Membrane</keyword>
<dbReference type="InterPro" id="IPR003416">
    <property type="entry name" value="MgtC/SapB/SrpB/YhiD_fam"/>
</dbReference>
<dbReference type="PANTHER" id="PTHR33778">
    <property type="entry name" value="PROTEIN MGTC"/>
    <property type="match status" value="1"/>
</dbReference>
<evidence type="ECO:0000256" key="3">
    <source>
        <dbReference type="ARBA" id="ARBA00022475"/>
    </source>
</evidence>
<evidence type="ECO:0000256" key="7">
    <source>
        <dbReference type="RuleBase" id="RU365041"/>
    </source>
</evidence>